<sequence length="54" mass="5478">MTIAKDPNATSYAQPLLEDRLKAPGDGSLSGTRRNRSGASTGEASSPCLGGTRG</sequence>
<feature type="region of interest" description="Disordered" evidence="1">
    <location>
        <begin position="1"/>
        <end position="54"/>
    </location>
</feature>
<reference evidence="2 3" key="1">
    <citation type="submission" date="2020-07" db="EMBL/GenBank/DDBJ databases">
        <title>Telomere length de novo assembly of all 7 chromosomes of the fungus, Metarhizium brunneum, using a novel assembly pipeline.</title>
        <authorList>
            <person name="Saud z."/>
            <person name="Kortsinoglou A."/>
            <person name="Kouvelis V.N."/>
            <person name="Butt T.M."/>
        </authorList>
    </citation>
    <scope>NUCLEOTIDE SEQUENCE [LARGE SCALE GENOMIC DNA]</scope>
    <source>
        <strain evidence="2 3">4556</strain>
    </source>
</reference>
<keyword evidence="3" id="KW-1185">Reference proteome</keyword>
<dbReference type="GeneID" id="90967760"/>
<dbReference type="Proteomes" id="UP000510686">
    <property type="component" value="Chromosome 2"/>
</dbReference>
<proteinExistence type="predicted"/>
<gene>
    <name evidence="2" type="ORF">G6M90_00g051340</name>
</gene>
<protein>
    <submittedName>
        <fullName evidence="2">Uncharacterized protein</fullName>
    </submittedName>
</protein>
<evidence type="ECO:0000256" key="1">
    <source>
        <dbReference type="SAM" id="MobiDB-lite"/>
    </source>
</evidence>
<evidence type="ECO:0000313" key="3">
    <source>
        <dbReference type="Proteomes" id="UP000510686"/>
    </source>
</evidence>
<dbReference type="KEGG" id="mbrn:90967760"/>
<dbReference type="RefSeq" id="XP_065986535.1">
    <property type="nucleotide sequence ID" value="XM_066130507.1"/>
</dbReference>
<feature type="compositionally biased region" description="Polar residues" evidence="1">
    <location>
        <begin position="29"/>
        <end position="44"/>
    </location>
</feature>
<evidence type="ECO:0000313" key="2">
    <source>
        <dbReference type="EMBL" id="QLI68217.1"/>
    </source>
</evidence>
<name>A0A7D5UW20_9HYPO</name>
<dbReference type="AlphaFoldDB" id="A0A7D5UW20"/>
<dbReference type="EMBL" id="CP058933">
    <property type="protein sequence ID" value="QLI68217.1"/>
    <property type="molecule type" value="Genomic_DNA"/>
</dbReference>
<accession>A0A7D5UW20</accession>
<organism evidence="2 3">
    <name type="scientific">Metarhizium brunneum</name>
    <dbReference type="NCBI Taxonomy" id="500148"/>
    <lineage>
        <taxon>Eukaryota</taxon>
        <taxon>Fungi</taxon>
        <taxon>Dikarya</taxon>
        <taxon>Ascomycota</taxon>
        <taxon>Pezizomycotina</taxon>
        <taxon>Sordariomycetes</taxon>
        <taxon>Hypocreomycetidae</taxon>
        <taxon>Hypocreales</taxon>
        <taxon>Clavicipitaceae</taxon>
        <taxon>Metarhizium</taxon>
    </lineage>
</organism>